<dbReference type="KEGG" id="haad:MW046_10645"/>
<dbReference type="AlphaFoldDB" id="A0A8T9ZZY0"/>
<accession>A0A8T9ZZY0</accession>
<sequence>MPIWRISLVGFLFGRSWDRSRRMLLAGIIASIILGVVGTVVPLGVLVFVRSDIAGWVAILVLLGTAGGIAYTNAGYVVVVVIQLLLLIGLFTSGGVATFPGANTGEYLQLLLWFSAVFALVSGSIGYTIGWMLRNVRWTDRTG</sequence>
<organism evidence="2 3">
    <name type="scientific">Halocatena salina</name>
    <dbReference type="NCBI Taxonomy" id="2934340"/>
    <lineage>
        <taxon>Archaea</taxon>
        <taxon>Methanobacteriati</taxon>
        <taxon>Methanobacteriota</taxon>
        <taxon>Stenosarchaea group</taxon>
        <taxon>Halobacteria</taxon>
        <taxon>Halobacteriales</taxon>
        <taxon>Natronomonadaceae</taxon>
        <taxon>Halocatena</taxon>
    </lineage>
</organism>
<feature type="transmembrane region" description="Helical" evidence="1">
    <location>
        <begin position="23"/>
        <end position="47"/>
    </location>
</feature>
<evidence type="ECO:0000313" key="2">
    <source>
        <dbReference type="EMBL" id="UPM42411.1"/>
    </source>
</evidence>
<keyword evidence="1" id="KW-0472">Membrane</keyword>
<dbReference type="GeneID" id="71928510"/>
<proteinExistence type="predicted"/>
<protein>
    <submittedName>
        <fullName evidence="2">Uncharacterized protein</fullName>
    </submittedName>
</protein>
<feature type="transmembrane region" description="Helical" evidence="1">
    <location>
        <begin position="111"/>
        <end position="133"/>
    </location>
</feature>
<dbReference type="Proteomes" id="UP000831768">
    <property type="component" value="Chromosome"/>
</dbReference>
<keyword evidence="1" id="KW-0812">Transmembrane</keyword>
<reference evidence="2" key="1">
    <citation type="submission" date="2022-04" db="EMBL/GenBank/DDBJ databases">
        <title>Halocatena sp. nov., isolated from a salt lake.</title>
        <authorList>
            <person name="Cui H.-L."/>
        </authorList>
    </citation>
    <scope>NUCLEOTIDE SEQUENCE</scope>
    <source>
        <strain evidence="2">AD-1</strain>
    </source>
</reference>
<dbReference type="EMBL" id="CP096019">
    <property type="protein sequence ID" value="UPM42411.1"/>
    <property type="molecule type" value="Genomic_DNA"/>
</dbReference>
<evidence type="ECO:0000313" key="3">
    <source>
        <dbReference type="Proteomes" id="UP000831768"/>
    </source>
</evidence>
<evidence type="ECO:0000256" key="1">
    <source>
        <dbReference type="SAM" id="Phobius"/>
    </source>
</evidence>
<dbReference type="RefSeq" id="WP_247993085.1">
    <property type="nucleotide sequence ID" value="NZ_CP096019.1"/>
</dbReference>
<keyword evidence="3" id="KW-1185">Reference proteome</keyword>
<keyword evidence="1" id="KW-1133">Transmembrane helix</keyword>
<feature type="transmembrane region" description="Helical" evidence="1">
    <location>
        <begin position="76"/>
        <end position="99"/>
    </location>
</feature>
<feature type="transmembrane region" description="Helical" evidence="1">
    <location>
        <begin position="53"/>
        <end position="71"/>
    </location>
</feature>
<name>A0A8T9ZZY0_9EURY</name>
<gene>
    <name evidence="2" type="ORF">MW046_10645</name>
</gene>